<evidence type="ECO:0000256" key="4">
    <source>
        <dbReference type="ARBA" id="ARBA00022825"/>
    </source>
</evidence>
<dbReference type="SUPFAM" id="SSF52743">
    <property type="entry name" value="Subtilisin-like"/>
    <property type="match status" value="1"/>
</dbReference>
<dbReference type="InterPro" id="IPR036852">
    <property type="entry name" value="Peptidase_S8/S53_dom_sf"/>
</dbReference>
<evidence type="ECO:0000313" key="7">
    <source>
        <dbReference type="EMBL" id="ACV81588.1"/>
    </source>
</evidence>
<dbReference type="eggNOG" id="COG1404">
    <property type="taxonomic scope" value="Bacteria"/>
</dbReference>
<dbReference type="PANTHER" id="PTHR43806">
    <property type="entry name" value="PEPTIDASE S8"/>
    <property type="match status" value="1"/>
</dbReference>
<protein>
    <submittedName>
        <fullName evidence="7">Peptidase S8 and S53 subtilisin kexin sedolisin</fullName>
    </submittedName>
</protein>
<name>C8XD98_NAKMY</name>
<dbReference type="GO" id="GO:0004252">
    <property type="term" value="F:serine-type endopeptidase activity"/>
    <property type="evidence" value="ECO:0007669"/>
    <property type="project" value="UniProtKB-UniRule"/>
</dbReference>
<evidence type="ECO:0000256" key="2">
    <source>
        <dbReference type="ARBA" id="ARBA00022670"/>
    </source>
</evidence>
<keyword evidence="3 5" id="KW-0378">Hydrolase</keyword>
<dbReference type="STRING" id="479431.Namu_5322"/>
<sequence length="435" mass="46207">MTEMRESATSYEPVEGDSILVSSQDAELVTSTLKDELGILVGRSEPDSRLGLTLLEFVPPAQLDDRDLGRASEKAPEVFVLGGPGELVLDAVLGRLREIFRARNAAWIPTMGKNRTLTQSIEGGVIIREDEYPPGLAGEPTTTLAAFAPGDHPVRVGLLDTPFVTHPWLSDRTRVIGANRLDPGTPNWRTGHSTFLAGLIAHQAPNAEIVVFPALNPLGRGSAWDVARRIADIAERNAKAAPNERIDVLNISSGTFTYDGQAPLALAAAVALLGPEVVVVAAAGNHGRDPRRLRAGVKYQWGRRPIFPAASAPVVAVGSADARGDRSTFSPDAPWVDVTTQGEELISTYLPSKVAGFEKASAGRDARYLGDPPTGTVRKFDGFAQWSGTSFATARVSGAIAAAVDRDTGVSARQAWSAIRAGLGSDRYLPLPLLS</sequence>
<dbReference type="GO" id="GO:0006508">
    <property type="term" value="P:proteolysis"/>
    <property type="evidence" value="ECO:0007669"/>
    <property type="project" value="UniProtKB-KW"/>
</dbReference>
<keyword evidence="8" id="KW-1185">Reference proteome</keyword>
<evidence type="ECO:0000259" key="6">
    <source>
        <dbReference type="Pfam" id="PF00082"/>
    </source>
</evidence>
<reference evidence="7 8" key="2">
    <citation type="journal article" date="2010" name="Stand. Genomic Sci.">
        <title>Complete genome sequence of Nakamurella multipartita type strain (Y-104).</title>
        <authorList>
            <person name="Tice H."/>
            <person name="Mayilraj S."/>
            <person name="Sims D."/>
            <person name="Lapidus A."/>
            <person name="Nolan M."/>
            <person name="Lucas S."/>
            <person name="Glavina Del Rio T."/>
            <person name="Copeland A."/>
            <person name="Cheng J.F."/>
            <person name="Meincke L."/>
            <person name="Bruce D."/>
            <person name="Goodwin L."/>
            <person name="Pitluck S."/>
            <person name="Ivanova N."/>
            <person name="Mavromatis K."/>
            <person name="Ovchinnikova G."/>
            <person name="Pati A."/>
            <person name="Chen A."/>
            <person name="Palaniappan K."/>
            <person name="Land M."/>
            <person name="Hauser L."/>
            <person name="Chang Y.J."/>
            <person name="Jeffries C.D."/>
            <person name="Detter J.C."/>
            <person name="Brettin T."/>
            <person name="Rohde M."/>
            <person name="Goker M."/>
            <person name="Bristow J."/>
            <person name="Eisen J.A."/>
            <person name="Markowitz V."/>
            <person name="Hugenholtz P."/>
            <person name="Kyrpides N.C."/>
            <person name="Klenk H.P."/>
            <person name="Chen F."/>
        </authorList>
    </citation>
    <scope>NUCLEOTIDE SEQUENCE [LARGE SCALE GENOMIC DNA]</scope>
    <source>
        <strain evidence="8">ATCC 700099 / DSM 44233 / CIP 104796 / JCM 9543 / NBRC 105858 / Y-104</strain>
    </source>
</reference>
<dbReference type="InterPro" id="IPR000209">
    <property type="entry name" value="Peptidase_S8/S53_dom"/>
</dbReference>
<dbReference type="InParanoid" id="C8XD98"/>
<organism evidence="7 8">
    <name type="scientific">Nakamurella multipartita (strain ATCC 700099 / DSM 44233 / CIP 104796 / JCM 9543 / NBRC 105858 / Y-104)</name>
    <name type="common">Microsphaera multipartita</name>
    <dbReference type="NCBI Taxonomy" id="479431"/>
    <lineage>
        <taxon>Bacteria</taxon>
        <taxon>Bacillati</taxon>
        <taxon>Actinomycetota</taxon>
        <taxon>Actinomycetes</taxon>
        <taxon>Nakamurellales</taxon>
        <taxon>Nakamurellaceae</taxon>
        <taxon>Nakamurella</taxon>
    </lineage>
</organism>
<gene>
    <name evidence="7" type="ordered locus">Namu_5322</name>
</gene>
<keyword evidence="4 5" id="KW-0720">Serine protease</keyword>
<feature type="active site" description="Charge relay system" evidence="5">
    <location>
        <position position="160"/>
    </location>
</feature>
<reference evidence="8" key="1">
    <citation type="submission" date="2009-09" db="EMBL/GenBank/DDBJ databases">
        <title>The complete genome of Nakamurella multipartita DSM 44233.</title>
        <authorList>
            <consortium name="US DOE Joint Genome Institute (JGI-PGF)"/>
            <person name="Lucas S."/>
            <person name="Copeland A."/>
            <person name="Lapidus A."/>
            <person name="Glavina del Rio T."/>
            <person name="Dalin E."/>
            <person name="Tice H."/>
            <person name="Bruce D."/>
            <person name="Goodwin L."/>
            <person name="Pitluck S."/>
            <person name="Kyrpides N."/>
            <person name="Mavromatis K."/>
            <person name="Ivanova N."/>
            <person name="Ovchinnikova G."/>
            <person name="Sims D."/>
            <person name="Meincke L."/>
            <person name="Brettin T."/>
            <person name="Detter J.C."/>
            <person name="Han C."/>
            <person name="Larimer F."/>
            <person name="Land M."/>
            <person name="Hauser L."/>
            <person name="Markowitz V."/>
            <person name="Cheng J.-F."/>
            <person name="Hugenholtz P."/>
            <person name="Woyke T."/>
            <person name="Wu D."/>
            <person name="Klenk H.-P."/>
            <person name="Eisen J.A."/>
        </authorList>
    </citation>
    <scope>NUCLEOTIDE SEQUENCE [LARGE SCALE GENOMIC DNA]</scope>
    <source>
        <strain evidence="8">ATCC 700099 / DSM 44233 / CIP 104796 / JCM 9543 / NBRC 105858 / Y-104</strain>
    </source>
</reference>
<feature type="domain" description="Peptidase S8/S53" evidence="6">
    <location>
        <begin position="154"/>
        <end position="414"/>
    </location>
</feature>
<dbReference type="AlphaFoldDB" id="C8XD98"/>
<keyword evidence="2 5" id="KW-0645">Protease</keyword>
<dbReference type="PANTHER" id="PTHR43806:SF11">
    <property type="entry name" value="CEREVISIN-RELATED"/>
    <property type="match status" value="1"/>
</dbReference>
<dbReference type="KEGG" id="nml:Namu_5322"/>
<dbReference type="Gene3D" id="3.40.50.200">
    <property type="entry name" value="Peptidase S8/S53 domain"/>
    <property type="match status" value="1"/>
</dbReference>
<dbReference type="Pfam" id="PF00082">
    <property type="entry name" value="Peptidase_S8"/>
    <property type="match status" value="1"/>
</dbReference>
<dbReference type="EMBL" id="CP001737">
    <property type="protein sequence ID" value="ACV81588.1"/>
    <property type="molecule type" value="Genomic_DNA"/>
</dbReference>
<dbReference type="HOGENOM" id="CLU_656903_0_0_11"/>
<evidence type="ECO:0000313" key="8">
    <source>
        <dbReference type="Proteomes" id="UP000002218"/>
    </source>
</evidence>
<proteinExistence type="inferred from homology"/>
<evidence type="ECO:0000256" key="3">
    <source>
        <dbReference type="ARBA" id="ARBA00022801"/>
    </source>
</evidence>
<comment type="similarity">
    <text evidence="1 5">Belongs to the peptidase S8 family.</text>
</comment>
<dbReference type="CDD" id="cd00306">
    <property type="entry name" value="Peptidases_S8_S53"/>
    <property type="match status" value="1"/>
</dbReference>
<evidence type="ECO:0000256" key="5">
    <source>
        <dbReference type="PROSITE-ProRule" id="PRU01240"/>
    </source>
</evidence>
<dbReference type="PROSITE" id="PS51892">
    <property type="entry name" value="SUBTILASE"/>
    <property type="match status" value="1"/>
</dbReference>
<evidence type="ECO:0000256" key="1">
    <source>
        <dbReference type="ARBA" id="ARBA00011073"/>
    </source>
</evidence>
<dbReference type="InterPro" id="IPR050131">
    <property type="entry name" value="Peptidase_S8_subtilisin-like"/>
</dbReference>
<dbReference type="Proteomes" id="UP000002218">
    <property type="component" value="Chromosome"/>
</dbReference>
<feature type="active site" description="Charge relay system" evidence="5">
    <location>
        <position position="192"/>
    </location>
</feature>
<accession>C8XD98</accession>
<feature type="active site" description="Charge relay system" evidence="5">
    <location>
        <position position="390"/>
    </location>
</feature>
<dbReference type="RefSeq" id="WP_015750392.1">
    <property type="nucleotide sequence ID" value="NC_013235.1"/>
</dbReference>